<organism evidence="3 4">
    <name type="scientific">Heyndrickxia oleronia</name>
    <dbReference type="NCBI Taxonomy" id="38875"/>
    <lineage>
        <taxon>Bacteria</taxon>
        <taxon>Bacillati</taxon>
        <taxon>Bacillota</taxon>
        <taxon>Bacilli</taxon>
        <taxon>Bacillales</taxon>
        <taxon>Bacillaceae</taxon>
        <taxon>Heyndrickxia</taxon>
    </lineage>
</organism>
<dbReference type="InterPro" id="IPR001509">
    <property type="entry name" value="Epimerase_deHydtase"/>
</dbReference>
<dbReference type="Gene3D" id="3.40.50.720">
    <property type="entry name" value="NAD(P)-binding Rossmann-like Domain"/>
    <property type="match status" value="1"/>
</dbReference>
<feature type="domain" description="NAD-dependent epimerase/dehydratase" evidence="2">
    <location>
        <begin position="4"/>
        <end position="235"/>
    </location>
</feature>
<evidence type="ECO:0000256" key="1">
    <source>
        <dbReference type="ARBA" id="ARBA00007637"/>
    </source>
</evidence>
<accession>A0AAW6T591</accession>
<evidence type="ECO:0000259" key="2">
    <source>
        <dbReference type="Pfam" id="PF01370"/>
    </source>
</evidence>
<dbReference type="SUPFAM" id="SSF51735">
    <property type="entry name" value="NAD(P)-binding Rossmann-fold domains"/>
    <property type="match status" value="1"/>
</dbReference>
<dbReference type="PANTHER" id="PTHR43000">
    <property type="entry name" value="DTDP-D-GLUCOSE 4,6-DEHYDRATASE-RELATED"/>
    <property type="match status" value="1"/>
</dbReference>
<dbReference type="Pfam" id="PF01370">
    <property type="entry name" value="Epimerase"/>
    <property type="match status" value="1"/>
</dbReference>
<dbReference type="RefSeq" id="WP_280619175.1">
    <property type="nucleotide sequence ID" value="NZ_JAROYP010000032.1"/>
</dbReference>
<gene>
    <name evidence="3" type="ORF">P5X88_26355</name>
</gene>
<dbReference type="EMBL" id="JAROYP010000032">
    <property type="protein sequence ID" value="MDH5164459.1"/>
    <property type="molecule type" value="Genomic_DNA"/>
</dbReference>
<dbReference type="Proteomes" id="UP001159179">
    <property type="component" value="Unassembled WGS sequence"/>
</dbReference>
<proteinExistence type="inferred from homology"/>
<comment type="similarity">
    <text evidence="1">Belongs to the NAD(P)-dependent epimerase/dehydratase family.</text>
</comment>
<evidence type="ECO:0000313" key="3">
    <source>
        <dbReference type="EMBL" id="MDH5164459.1"/>
    </source>
</evidence>
<name>A0AAW6T591_9BACI</name>
<reference evidence="3" key="1">
    <citation type="submission" date="2023-03" db="EMBL/GenBank/DDBJ databases">
        <title>Bacterial isolates from washroom surfaces on a university campus.</title>
        <authorList>
            <person name="Holman D.B."/>
            <person name="Gzyl K.E."/>
            <person name="Taheri A.E."/>
        </authorList>
    </citation>
    <scope>NUCLEOTIDE SEQUENCE</scope>
    <source>
        <strain evidence="3">RD03</strain>
    </source>
</reference>
<protein>
    <submittedName>
        <fullName evidence="3">NAD(P)-dependent oxidoreductase</fullName>
    </submittedName>
</protein>
<dbReference type="InterPro" id="IPR036291">
    <property type="entry name" value="NAD(P)-bd_dom_sf"/>
</dbReference>
<comment type="caution">
    <text evidence="3">The sequence shown here is derived from an EMBL/GenBank/DDBJ whole genome shotgun (WGS) entry which is preliminary data.</text>
</comment>
<sequence>MSTLIIGAGLIGVHIAKEIKERGNEDYLILAHKVDFNYIKKISNTSVSQVIEHDASNSENLSRIIKDHGIQNIIIAAGSLHPAFKKHPGAAILNESRLMLSIFAACNKSKINKVVYISTLGVYGTSSERDEETFPLPVSPYGFTKLYNEQVFESLAKETETTVVVIRSTGTIGPNPEGSGNWMSTGLNNILKLKKNTIPTLSREAEYLDVRDLSSFVIDRIHDKNSPKFDVINLGPGYTAYANEIIAELRELTGQSIKYTEEKFQDHNSVVTLPIKKAKEKYRYSPKYNIKQTLSYISDFYD</sequence>
<dbReference type="AlphaFoldDB" id="A0AAW6T591"/>
<evidence type="ECO:0000313" key="4">
    <source>
        <dbReference type="Proteomes" id="UP001159179"/>
    </source>
</evidence>